<reference evidence="8 9" key="1">
    <citation type="submission" date="2023-04" db="EMBL/GenBank/DDBJ databases">
        <title>Clostridium tannerae sp. nov., isolated from the fecal material of an alpaca.</title>
        <authorList>
            <person name="Miller S."/>
            <person name="Hendry M."/>
            <person name="King J."/>
            <person name="Sankaranarayanan K."/>
            <person name="Lawson P.A."/>
        </authorList>
    </citation>
    <scope>NUCLEOTIDE SEQUENCE [LARGE SCALE GENOMIC DNA]</scope>
    <source>
        <strain evidence="8 9">A1-XYC3</strain>
    </source>
</reference>
<evidence type="ECO:0000259" key="7">
    <source>
        <dbReference type="Pfam" id="PF03772"/>
    </source>
</evidence>
<dbReference type="Pfam" id="PF03772">
    <property type="entry name" value="Competence"/>
    <property type="match status" value="1"/>
</dbReference>
<evidence type="ECO:0000256" key="2">
    <source>
        <dbReference type="ARBA" id="ARBA00022475"/>
    </source>
</evidence>
<feature type="transmembrane region" description="Helical" evidence="6">
    <location>
        <begin position="12"/>
        <end position="42"/>
    </location>
</feature>
<protein>
    <submittedName>
        <fullName evidence="8">ComEC/Rec2 family competence protein</fullName>
    </submittedName>
</protein>
<feature type="transmembrane region" description="Helical" evidence="6">
    <location>
        <begin position="400"/>
        <end position="421"/>
    </location>
</feature>
<keyword evidence="5 6" id="KW-0472">Membrane</keyword>
<evidence type="ECO:0000256" key="4">
    <source>
        <dbReference type="ARBA" id="ARBA00022989"/>
    </source>
</evidence>
<sequence length="591" mass="67805">MKRPIVYYAISLFIGCISTLMLSQSVIAGAVITASLFAIFFFTLDKKFFIINILFFLLGALSYTMYFDLKVPNSVEVRVIENKGYYYIANYKGRKLILNGKITKLKEGQKLLISGKFKKEINYSRGIIGTYKIEKYTPYKKDFIHTLYDIKKNIYYSYKESIGEEKAALVMSLCYGDTEYLTKSQKSDFQEMGVFHAVSVSGFHMAIIYKVLESVIGLRCSIVVSFIYILFTGLQASTVRAFIMILIFKLSKTVCKNYDGVSSLSFAALLILFIKPYYILDIGFTLSVLATLGILIYYKKFLRMMHRMPEMINKSLSVTLSSQIFSVPYTAFTIQNFSGGFILGNLFLLPMYSVIVIVGNLALLVGSIKPIFSFFSAILNLMFTAIEGANYLILRLCPPVSYLGYMEGIALIIIYISYLLYERGYKQYKYLPIFVLLIMFCGNYSFIPKVYHMDFFKGEAVVINYKADKILICNYDQASAKEVINLKEYMNISKVISNPKEKVNIKLNNDLYLKVIPYHEKINLCIYSGKERFMFINNSTNGKDLAVFNSYDTVNFSQGSRLSNSLRNGYDDYKENCHLYVIMFNRVVKLY</sequence>
<keyword evidence="2" id="KW-1003">Cell membrane</keyword>
<evidence type="ECO:0000256" key="1">
    <source>
        <dbReference type="ARBA" id="ARBA00004651"/>
    </source>
</evidence>
<feature type="transmembrane region" description="Helical" evidence="6">
    <location>
        <begin position="193"/>
        <end position="212"/>
    </location>
</feature>
<proteinExistence type="predicted"/>
<evidence type="ECO:0000256" key="6">
    <source>
        <dbReference type="SAM" id="Phobius"/>
    </source>
</evidence>
<keyword evidence="4 6" id="KW-1133">Transmembrane helix</keyword>
<feature type="transmembrane region" description="Helical" evidence="6">
    <location>
        <begin position="371"/>
        <end position="394"/>
    </location>
</feature>
<dbReference type="EMBL" id="JARUJP010000001">
    <property type="protein sequence ID" value="MDW8799829.1"/>
    <property type="molecule type" value="Genomic_DNA"/>
</dbReference>
<feature type="transmembrane region" description="Helical" evidence="6">
    <location>
        <begin position="340"/>
        <end position="364"/>
    </location>
</feature>
<dbReference type="InterPro" id="IPR052159">
    <property type="entry name" value="Competence_DNA_uptake"/>
</dbReference>
<dbReference type="PANTHER" id="PTHR30619:SF1">
    <property type="entry name" value="RECOMBINATION PROTEIN 2"/>
    <property type="match status" value="1"/>
</dbReference>
<feature type="transmembrane region" description="Helical" evidence="6">
    <location>
        <begin position="428"/>
        <end position="447"/>
    </location>
</feature>
<accession>A0ABU4JPB5</accession>
<dbReference type="PROSITE" id="PS51257">
    <property type="entry name" value="PROKAR_LIPOPROTEIN"/>
    <property type="match status" value="1"/>
</dbReference>
<feature type="transmembrane region" description="Helical" evidence="6">
    <location>
        <begin position="48"/>
        <end position="69"/>
    </location>
</feature>
<dbReference type="NCBIfam" id="TIGR00360">
    <property type="entry name" value="ComEC_N-term"/>
    <property type="match status" value="1"/>
</dbReference>
<organism evidence="8 9">
    <name type="scientific">Clostridium tanneri</name>
    <dbReference type="NCBI Taxonomy" id="3037988"/>
    <lineage>
        <taxon>Bacteria</taxon>
        <taxon>Bacillati</taxon>
        <taxon>Bacillota</taxon>
        <taxon>Clostridia</taxon>
        <taxon>Eubacteriales</taxon>
        <taxon>Clostridiaceae</taxon>
        <taxon>Clostridium</taxon>
    </lineage>
</organism>
<feature type="transmembrane region" description="Helical" evidence="6">
    <location>
        <begin position="284"/>
        <end position="302"/>
    </location>
</feature>
<dbReference type="PANTHER" id="PTHR30619">
    <property type="entry name" value="DNA INTERNALIZATION/COMPETENCE PROTEIN COMEC/REC2"/>
    <property type="match status" value="1"/>
</dbReference>
<name>A0ABU4JPB5_9CLOT</name>
<dbReference type="RefSeq" id="WP_318796503.1">
    <property type="nucleotide sequence ID" value="NZ_JARUJP010000001.1"/>
</dbReference>
<evidence type="ECO:0000256" key="5">
    <source>
        <dbReference type="ARBA" id="ARBA00023136"/>
    </source>
</evidence>
<evidence type="ECO:0000256" key="3">
    <source>
        <dbReference type="ARBA" id="ARBA00022692"/>
    </source>
</evidence>
<evidence type="ECO:0000313" key="9">
    <source>
        <dbReference type="Proteomes" id="UP001281656"/>
    </source>
</evidence>
<feature type="transmembrane region" description="Helical" evidence="6">
    <location>
        <begin position="224"/>
        <end position="248"/>
    </location>
</feature>
<comment type="subcellular location">
    <subcellularLocation>
        <location evidence="1">Cell membrane</location>
        <topology evidence="1">Multi-pass membrane protein</topology>
    </subcellularLocation>
</comment>
<keyword evidence="9" id="KW-1185">Reference proteome</keyword>
<gene>
    <name evidence="8" type="ORF">P8V03_01510</name>
</gene>
<keyword evidence="3 6" id="KW-0812">Transmembrane</keyword>
<dbReference type="Proteomes" id="UP001281656">
    <property type="component" value="Unassembled WGS sequence"/>
</dbReference>
<dbReference type="InterPro" id="IPR004477">
    <property type="entry name" value="ComEC_N"/>
</dbReference>
<feature type="domain" description="ComEC/Rec2-related protein" evidence="7">
    <location>
        <begin position="173"/>
        <end position="416"/>
    </location>
</feature>
<comment type="caution">
    <text evidence="8">The sequence shown here is derived from an EMBL/GenBank/DDBJ whole genome shotgun (WGS) entry which is preliminary data.</text>
</comment>
<evidence type="ECO:0000313" key="8">
    <source>
        <dbReference type="EMBL" id="MDW8799829.1"/>
    </source>
</evidence>